<evidence type="ECO:0000313" key="2">
    <source>
        <dbReference type="Proteomes" id="UP000607653"/>
    </source>
</evidence>
<dbReference type="Gene3D" id="3.40.50.1240">
    <property type="entry name" value="Phosphoglycerate mutase-like"/>
    <property type="match status" value="1"/>
</dbReference>
<organism evidence="1 2">
    <name type="scientific">Nelumbo nucifera</name>
    <name type="common">Sacred lotus</name>
    <dbReference type="NCBI Taxonomy" id="4432"/>
    <lineage>
        <taxon>Eukaryota</taxon>
        <taxon>Viridiplantae</taxon>
        <taxon>Streptophyta</taxon>
        <taxon>Embryophyta</taxon>
        <taxon>Tracheophyta</taxon>
        <taxon>Spermatophyta</taxon>
        <taxon>Magnoliopsida</taxon>
        <taxon>Proteales</taxon>
        <taxon>Nelumbonaceae</taxon>
        <taxon>Nelumbo</taxon>
    </lineage>
</organism>
<dbReference type="CDD" id="cd07067">
    <property type="entry name" value="HP_PGM_like"/>
    <property type="match status" value="1"/>
</dbReference>
<sequence>MQAIPERAHDYGLENQLREQFQQHVIVMRHGDRIDNFQPLWVATASRPWDPPLTDTGKTRAFCTGRKLRKNLGFPIHRVFVSPFLRCIQTAAEAVSALCAVQDNPLNMTSENVAVDPSKLKVDGAWVPCLEPARHYGRSRENLRIPILDDKWCLALKA</sequence>
<dbReference type="PANTHER" id="PTHR16469">
    <property type="entry name" value="UBIQUITIN-ASSOCIATED AND SH3 DOMAIN-CONTAINING BA-RELATED"/>
    <property type="match status" value="1"/>
</dbReference>
<reference evidence="1 2" key="1">
    <citation type="journal article" date="2020" name="Mol. Biol. Evol.">
        <title>Distinct Expression and Methylation Patterns for Genes with Different Fates following a Single Whole-Genome Duplication in Flowering Plants.</title>
        <authorList>
            <person name="Shi T."/>
            <person name="Rahmani R.S."/>
            <person name="Gugger P.F."/>
            <person name="Wang M."/>
            <person name="Li H."/>
            <person name="Zhang Y."/>
            <person name="Li Z."/>
            <person name="Wang Q."/>
            <person name="Van de Peer Y."/>
            <person name="Marchal K."/>
            <person name="Chen J."/>
        </authorList>
    </citation>
    <scope>NUCLEOTIDE SEQUENCE [LARGE SCALE GENOMIC DNA]</scope>
    <source>
        <tissue evidence="1">Leaf</tissue>
    </source>
</reference>
<evidence type="ECO:0000313" key="1">
    <source>
        <dbReference type="EMBL" id="DAD18439.1"/>
    </source>
</evidence>
<comment type="caution">
    <text evidence="1">The sequence shown here is derived from an EMBL/GenBank/DDBJ whole genome shotgun (WGS) entry which is preliminary data.</text>
</comment>
<name>A0A822XHC6_NELNU</name>
<dbReference type="SMART" id="SM00855">
    <property type="entry name" value="PGAM"/>
    <property type="match status" value="1"/>
</dbReference>
<gene>
    <name evidence="1" type="ORF">HUJ06_019902</name>
</gene>
<accession>A0A822XHC6</accession>
<dbReference type="Pfam" id="PF00300">
    <property type="entry name" value="His_Phos_1"/>
    <property type="match status" value="1"/>
</dbReference>
<dbReference type="AlphaFoldDB" id="A0A822XHC6"/>
<proteinExistence type="predicted"/>
<dbReference type="PANTHER" id="PTHR16469:SF27">
    <property type="entry name" value="UBIQUITIN-ASSOCIATED AND SH3 DOMAIN-CONTAINING BA-RELATED"/>
    <property type="match status" value="1"/>
</dbReference>
<dbReference type="SUPFAM" id="SSF53254">
    <property type="entry name" value="Phosphoglycerate mutase-like"/>
    <property type="match status" value="1"/>
</dbReference>
<dbReference type="InterPro" id="IPR013078">
    <property type="entry name" value="His_Pase_superF_clade-1"/>
</dbReference>
<dbReference type="InterPro" id="IPR029033">
    <property type="entry name" value="His_PPase_superfam"/>
</dbReference>
<dbReference type="EMBL" id="DUZY01000001">
    <property type="protein sequence ID" value="DAD18439.1"/>
    <property type="molecule type" value="Genomic_DNA"/>
</dbReference>
<keyword evidence="2" id="KW-1185">Reference proteome</keyword>
<dbReference type="Proteomes" id="UP000607653">
    <property type="component" value="Unassembled WGS sequence"/>
</dbReference>
<dbReference type="InterPro" id="IPR051710">
    <property type="entry name" value="Phosphatase_SH3-domain"/>
</dbReference>
<protein>
    <recommendedName>
        <fullName evidence="3">Phosphoglycerate mutase-like protein 1</fullName>
    </recommendedName>
</protein>
<evidence type="ECO:0008006" key="3">
    <source>
        <dbReference type="Google" id="ProtNLM"/>
    </source>
</evidence>